<organism evidence="10 11">
    <name type="scientific">Streptomyces tsukubensis (strain DSM 42081 / NBRC 108919 / NRRL 18488 / 9993)</name>
    <dbReference type="NCBI Taxonomy" id="1114943"/>
    <lineage>
        <taxon>Bacteria</taxon>
        <taxon>Bacillati</taxon>
        <taxon>Actinomycetota</taxon>
        <taxon>Actinomycetes</taxon>
        <taxon>Kitasatosporales</taxon>
        <taxon>Streptomycetaceae</taxon>
        <taxon>Streptomyces</taxon>
    </lineage>
</organism>
<evidence type="ECO:0000256" key="9">
    <source>
        <dbReference type="SAM" id="MobiDB-lite"/>
    </source>
</evidence>
<keyword evidence="3 7" id="KW-0479">Metal-binding</keyword>
<dbReference type="PANTHER" id="PTHR24291:SF50">
    <property type="entry name" value="BIFUNCTIONAL ALBAFLAVENONE MONOOXYGENASE_TERPENE SYNTHASE"/>
    <property type="match status" value="1"/>
</dbReference>
<proteinExistence type="inferred from homology"/>
<feature type="region of interest" description="Disordered" evidence="9">
    <location>
        <begin position="1"/>
        <end position="59"/>
    </location>
</feature>
<evidence type="ECO:0000256" key="7">
    <source>
        <dbReference type="PIRSR" id="PIRSR602403-1"/>
    </source>
</evidence>
<evidence type="ECO:0000256" key="2">
    <source>
        <dbReference type="ARBA" id="ARBA00022617"/>
    </source>
</evidence>
<feature type="compositionally biased region" description="Low complexity" evidence="9">
    <location>
        <begin position="1"/>
        <end position="15"/>
    </location>
</feature>
<dbReference type="GO" id="GO:0005506">
    <property type="term" value="F:iron ion binding"/>
    <property type="evidence" value="ECO:0007669"/>
    <property type="project" value="InterPro"/>
</dbReference>
<dbReference type="EMBL" id="CP029159">
    <property type="protein sequence ID" value="QKM66576.1"/>
    <property type="molecule type" value="Genomic_DNA"/>
</dbReference>
<dbReference type="PRINTS" id="PR00465">
    <property type="entry name" value="EP450IV"/>
</dbReference>
<evidence type="ECO:0000313" key="10">
    <source>
        <dbReference type="EMBL" id="QKM66576.1"/>
    </source>
</evidence>
<keyword evidence="6 8" id="KW-0503">Monooxygenase</keyword>
<evidence type="ECO:0000313" key="11">
    <source>
        <dbReference type="Proteomes" id="UP000005940"/>
    </source>
</evidence>
<dbReference type="GO" id="GO:0020037">
    <property type="term" value="F:heme binding"/>
    <property type="evidence" value="ECO:0007669"/>
    <property type="project" value="InterPro"/>
</dbReference>
<comment type="cofactor">
    <cofactor evidence="7">
        <name>heme</name>
        <dbReference type="ChEBI" id="CHEBI:30413"/>
    </cofactor>
</comment>
<dbReference type="PRINTS" id="PR00385">
    <property type="entry name" value="P450"/>
</dbReference>
<name>A0A7G3U8C3_STRT9</name>
<evidence type="ECO:0000256" key="4">
    <source>
        <dbReference type="ARBA" id="ARBA00023002"/>
    </source>
</evidence>
<comment type="similarity">
    <text evidence="1 8">Belongs to the cytochrome P450 family.</text>
</comment>
<accession>A0A7G3U8C3</accession>
<evidence type="ECO:0000256" key="1">
    <source>
        <dbReference type="ARBA" id="ARBA00010617"/>
    </source>
</evidence>
<feature type="binding site" description="axial binding residue" evidence="7">
    <location>
        <position position="481"/>
    </location>
    <ligand>
        <name>heme</name>
        <dbReference type="ChEBI" id="CHEBI:30413"/>
    </ligand>
    <ligandPart>
        <name>Fe</name>
        <dbReference type="ChEBI" id="CHEBI:18248"/>
    </ligandPart>
</feature>
<reference evidence="10 11" key="1">
    <citation type="journal article" date="2012" name="J. Bacteriol.">
        <title>Draft genome of Streptomyces tsukubaensis NRRL 18488, the producer of the clinically important immunosuppressant tacrolimus (FK506).</title>
        <authorList>
            <person name="Barreiro C."/>
            <person name="Prieto C."/>
            <person name="Sola-Landa A."/>
            <person name="Solera E."/>
            <person name="Martinez-Castro M."/>
            <person name="Perez-Redondo R."/>
            <person name="Garcia-Estrada C."/>
            <person name="Aparicio J.F."/>
            <person name="Fernandez-Martinez L.T."/>
            <person name="Santos-Aberturas J."/>
            <person name="Salehi-Najafabadi Z."/>
            <person name="Rodriguez-Garcia A."/>
            <person name="Tauch A."/>
            <person name="Martin J.F."/>
        </authorList>
    </citation>
    <scope>NUCLEOTIDE SEQUENCE [LARGE SCALE GENOMIC DNA]</scope>
    <source>
        <strain evidence="11">DSM 42081 / NBRC 108919 / NRRL 18488 / 9993</strain>
    </source>
</reference>
<dbReference type="PROSITE" id="PS00086">
    <property type="entry name" value="CYTOCHROME_P450"/>
    <property type="match status" value="1"/>
</dbReference>
<dbReference type="AlphaFoldDB" id="A0A7G3U8C3"/>
<dbReference type="InterPro" id="IPR002403">
    <property type="entry name" value="Cyt_P450_E_grp-IV"/>
</dbReference>
<dbReference type="SUPFAM" id="SSF48264">
    <property type="entry name" value="Cytochrome P450"/>
    <property type="match status" value="1"/>
</dbReference>
<dbReference type="InterPro" id="IPR036396">
    <property type="entry name" value="Cyt_P450_sf"/>
</dbReference>
<dbReference type="Gene3D" id="1.10.630.10">
    <property type="entry name" value="Cytochrome P450"/>
    <property type="match status" value="1"/>
</dbReference>
<protein>
    <submittedName>
        <fullName evidence="10">Cytochrome P450</fullName>
    </submittedName>
</protein>
<evidence type="ECO:0000256" key="5">
    <source>
        <dbReference type="ARBA" id="ARBA00023004"/>
    </source>
</evidence>
<dbReference type="GO" id="GO:0016705">
    <property type="term" value="F:oxidoreductase activity, acting on paired donors, with incorporation or reduction of molecular oxygen"/>
    <property type="evidence" value="ECO:0007669"/>
    <property type="project" value="InterPro"/>
</dbReference>
<dbReference type="GO" id="GO:0004497">
    <property type="term" value="F:monooxygenase activity"/>
    <property type="evidence" value="ECO:0007669"/>
    <property type="project" value="UniProtKB-KW"/>
</dbReference>
<keyword evidence="5 7" id="KW-0408">Iron</keyword>
<dbReference type="InterPro" id="IPR001128">
    <property type="entry name" value="Cyt_P450"/>
</dbReference>
<dbReference type="Proteomes" id="UP000005940">
    <property type="component" value="Chromosome"/>
</dbReference>
<keyword evidence="2 7" id="KW-0349">Heme</keyword>
<dbReference type="CDD" id="cd11049">
    <property type="entry name" value="CYP170A1-like"/>
    <property type="match status" value="1"/>
</dbReference>
<dbReference type="InterPro" id="IPR050196">
    <property type="entry name" value="Cytochrome_P450_Monoox"/>
</dbReference>
<evidence type="ECO:0000256" key="3">
    <source>
        <dbReference type="ARBA" id="ARBA00022723"/>
    </source>
</evidence>
<keyword evidence="11" id="KW-1185">Reference proteome</keyword>
<dbReference type="PANTHER" id="PTHR24291">
    <property type="entry name" value="CYTOCHROME P450 FAMILY 4"/>
    <property type="match status" value="1"/>
</dbReference>
<evidence type="ECO:0000256" key="8">
    <source>
        <dbReference type="RuleBase" id="RU000461"/>
    </source>
</evidence>
<sequence>MAAARSAPGPTAAAPRRLRARPRLFPAGPGSLPPAHRLFPARTGSSQPTPAALSRPPYSGISGPLGASGCVPGPGVADHPPGGTMSTAIPRTPGRNPAPGALPLLGHTASMLKDPLGFFAALPAHGDLVDIRMGPFKAVVVTTPELIHQVLMDDRTFDKGGPVYERTREVLGDGVVTCPYSEHRRLRRVAQPAFSPARHAAYARIMCEQTARVTDTWSDGREIDILADMTTVAARTGVAAFFAGHLSSPSLAKTPKDLATVSRGVYRRMLLPAPLDRIPTPGKRRYDRSRARLRSTIGGVIAEYRRTGEDHGDLLSMLLATTGEGLTDTELNDAAITFFFGATDTIAITISWALHRISTDRRIEEAFHTEVDTVLDGRTAAGYDDLERLVLTRRIITETLRLYPPIWLFTRKVSTDTELGGHRVPAGTNVVISPYLVHRSGELHPDPERFDPSRWETKGLEPVRRGVLPEILPFGGGARGCMGETFAINEITLALTNIAARWRLLAVDPAAVRPTSGAILGPSGLRLRAAARTPERAGR</sequence>
<gene>
    <name evidence="10" type="ORF">STSU_004785</name>
</gene>
<dbReference type="Pfam" id="PF00067">
    <property type="entry name" value="p450"/>
    <property type="match status" value="1"/>
</dbReference>
<keyword evidence="4 8" id="KW-0560">Oxidoreductase</keyword>
<dbReference type="InterPro" id="IPR017972">
    <property type="entry name" value="Cyt_P450_CS"/>
</dbReference>
<evidence type="ECO:0000256" key="6">
    <source>
        <dbReference type="ARBA" id="ARBA00023033"/>
    </source>
</evidence>